<dbReference type="AlphaFoldDB" id="A0A0G0HAU0"/>
<dbReference type="Proteomes" id="UP000034852">
    <property type="component" value="Unassembled WGS sequence"/>
</dbReference>
<keyword evidence="1" id="KW-0472">Membrane</keyword>
<feature type="transmembrane region" description="Helical" evidence="1">
    <location>
        <begin position="71"/>
        <end position="87"/>
    </location>
</feature>
<sequence length="158" mass="18467">MKINYLITVTVFVILWESLFGHTRLFAPVDFFPTLFIAFYLNGKISTKVLIYWGFMVGILLDLIIGRWLGVYAIFVFVPLIILEVLNRFVKVLMKERSYITIVIFCIVNQVLIYSLEIVNRSRSDFPAIVLRFIISIVLASSFYWALSRKKEERSIKV</sequence>
<keyword evidence="1" id="KW-0812">Transmembrane</keyword>
<evidence type="ECO:0008006" key="4">
    <source>
        <dbReference type="Google" id="ProtNLM"/>
    </source>
</evidence>
<feature type="transmembrane region" description="Helical" evidence="1">
    <location>
        <begin position="128"/>
        <end position="147"/>
    </location>
</feature>
<comment type="caution">
    <text evidence="2">The sequence shown here is derived from an EMBL/GenBank/DDBJ whole genome shotgun (WGS) entry which is preliminary data.</text>
</comment>
<name>A0A0G0HAU0_9BACT</name>
<dbReference type="EMBL" id="LBTH01000020">
    <property type="protein sequence ID" value="KKQ35625.1"/>
    <property type="molecule type" value="Genomic_DNA"/>
</dbReference>
<proteinExistence type="predicted"/>
<keyword evidence="1" id="KW-1133">Transmembrane helix</keyword>
<evidence type="ECO:0000313" key="3">
    <source>
        <dbReference type="Proteomes" id="UP000034852"/>
    </source>
</evidence>
<protein>
    <recommendedName>
        <fullName evidence="4">Rod shape-determining protein MreD</fullName>
    </recommendedName>
</protein>
<evidence type="ECO:0000256" key="1">
    <source>
        <dbReference type="SAM" id="Phobius"/>
    </source>
</evidence>
<feature type="transmembrane region" description="Helical" evidence="1">
    <location>
        <begin position="99"/>
        <end position="116"/>
    </location>
</feature>
<organism evidence="2 3">
    <name type="scientific">candidate division WS6 bacterium GW2011_GWA2_37_6</name>
    <dbReference type="NCBI Taxonomy" id="1619087"/>
    <lineage>
        <taxon>Bacteria</taxon>
        <taxon>Candidatus Dojkabacteria</taxon>
    </lineage>
</organism>
<accession>A0A0G0HAU0</accession>
<reference evidence="2" key="1">
    <citation type="journal article" date="2015" name="Nature">
        <title>rRNA introns, odd ribosomes, and small enigmatic genomes across a large radiation of phyla.</title>
        <authorList>
            <person name="Brown C.T."/>
            <person name="Hug L.A."/>
            <person name="Thomas B.C."/>
            <person name="Sharon I."/>
            <person name="Castelle C.J."/>
            <person name="Singh A."/>
            <person name="Wilkins M.J."/>
            <person name="Williams K.H."/>
            <person name="Banfield J.F."/>
        </authorList>
    </citation>
    <scope>NUCLEOTIDE SEQUENCE [LARGE SCALE GENOMIC DNA]</scope>
</reference>
<gene>
    <name evidence="2" type="ORF">US52_C0020G0002</name>
</gene>
<evidence type="ECO:0000313" key="2">
    <source>
        <dbReference type="EMBL" id="KKQ35625.1"/>
    </source>
</evidence>